<organism evidence="1 2">
    <name type="scientific">Thelephora ganbajun</name>
    <name type="common">Ganba fungus</name>
    <dbReference type="NCBI Taxonomy" id="370292"/>
    <lineage>
        <taxon>Eukaryota</taxon>
        <taxon>Fungi</taxon>
        <taxon>Dikarya</taxon>
        <taxon>Basidiomycota</taxon>
        <taxon>Agaricomycotina</taxon>
        <taxon>Agaricomycetes</taxon>
        <taxon>Thelephorales</taxon>
        <taxon>Thelephoraceae</taxon>
        <taxon>Thelephora</taxon>
    </lineage>
</organism>
<name>A0ACB6Z9K2_THEGA</name>
<keyword evidence="2" id="KW-1185">Reference proteome</keyword>
<reference evidence="1" key="1">
    <citation type="submission" date="2019-10" db="EMBL/GenBank/DDBJ databases">
        <authorList>
            <consortium name="DOE Joint Genome Institute"/>
            <person name="Kuo A."/>
            <person name="Miyauchi S."/>
            <person name="Kiss E."/>
            <person name="Drula E."/>
            <person name="Kohler A."/>
            <person name="Sanchez-Garcia M."/>
            <person name="Andreopoulos B."/>
            <person name="Barry K.W."/>
            <person name="Bonito G."/>
            <person name="Buee M."/>
            <person name="Carver A."/>
            <person name="Chen C."/>
            <person name="Cichocki N."/>
            <person name="Clum A."/>
            <person name="Culley D."/>
            <person name="Crous P.W."/>
            <person name="Fauchery L."/>
            <person name="Girlanda M."/>
            <person name="Hayes R."/>
            <person name="Keri Z."/>
            <person name="Labutti K."/>
            <person name="Lipzen A."/>
            <person name="Lombard V."/>
            <person name="Magnuson J."/>
            <person name="Maillard F."/>
            <person name="Morin E."/>
            <person name="Murat C."/>
            <person name="Nolan M."/>
            <person name="Ohm R."/>
            <person name="Pangilinan J."/>
            <person name="Pereira M."/>
            <person name="Perotto S."/>
            <person name="Peter M."/>
            <person name="Riley R."/>
            <person name="Sitrit Y."/>
            <person name="Stielow B."/>
            <person name="Szollosi G."/>
            <person name="Zifcakova L."/>
            <person name="Stursova M."/>
            <person name="Spatafora J.W."/>
            <person name="Tedersoo L."/>
            <person name="Vaario L.-M."/>
            <person name="Yamada A."/>
            <person name="Yan M."/>
            <person name="Wang P."/>
            <person name="Xu J."/>
            <person name="Bruns T."/>
            <person name="Baldrian P."/>
            <person name="Vilgalys R."/>
            <person name="Henrissat B."/>
            <person name="Grigoriev I.V."/>
            <person name="Hibbett D."/>
            <person name="Nagy L.G."/>
            <person name="Martin F.M."/>
        </authorList>
    </citation>
    <scope>NUCLEOTIDE SEQUENCE</scope>
    <source>
        <strain evidence="1">P2</strain>
    </source>
</reference>
<evidence type="ECO:0000313" key="1">
    <source>
        <dbReference type="EMBL" id="KAF9646390.1"/>
    </source>
</evidence>
<dbReference type="Proteomes" id="UP000886501">
    <property type="component" value="Unassembled WGS sequence"/>
</dbReference>
<accession>A0ACB6Z9K2</accession>
<evidence type="ECO:0000313" key="2">
    <source>
        <dbReference type="Proteomes" id="UP000886501"/>
    </source>
</evidence>
<reference evidence="1" key="2">
    <citation type="journal article" date="2020" name="Nat. Commun.">
        <title>Large-scale genome sequencing of mycorrhizal fungi provides insights into the early evolution of symbiotic traits.</title>
        <authorList>
            <person name="Miyauchi S."/>
            <person name="Kiss E."/>
            <person name="Kuo A."/>
            <person name="Drula E."/>
            <person name="Kohler A."/>
            <person name="Sanchez-Garcia M."/>
            <person name="Morin E."/>
            <person name="Andreopoulos B."/>
            <person name="Barry K.W."/>
            <person name="Bonito G."/>
            <person name="Buee M."/>
            <person name="Carver A."/>
            <person name="Chen C."/>
            <person name="Cichocki N."/>
            <person name="Clum A."/>
            <person name="Culley D."/>
            <person name="Crous P.W."/>
            <person name="Fauchery L."/>
            <person name="Girlanda M."/>
            <person name="Hayes R.D."/>
            <person name="Keri Z."/>
            <person name="LaButti K."/>
            <person name="Lipzen A."/>
            <person name="Lombard V."/>
            <person name="Magnuson J."/>
            <person name="Maillard F."/>
            <person name="Murat C."/>
            <person name="Nolan M."/>
            <person name="Ohm R.A."/>
            <person name="Pangilinan J."/>
            <person name="Pereira M.F."/>
            <person name="Perotto S."/>
            <person name="Peter M."/>
            <person name="Pfister S."/>
            <person name="Riley R."/>
            <person name="Sitrit Y."/>
            <person name="Stielow J.B."/>
            <person name="Szollosi G."/>
            <person name="Zifcakova L."/>
            <person name="Stursova M."/>
            <person name="Spatafora J.W."/>
            <person name="Tedersoo L."/>
            <person name="Vaario L.M."/>
            <person name="Yamada A."/>
            <person name="Yan M."/>
            <person name="Wang P."/>
            <person name="Xu J."/>
            <person name="Bruns T."/>
            <person name="Baldrian P."/>
            <person name="Vilgalys R."/>
            <person name="Dunand C."/>
            <person name="Henrissat B."/>
            <person name="Grigoriev I.V."/>
            <person name="Hibbett D."/>
            <person name="Nagy L.G."/>
            <person name="Martin F.M."/>
        </authorList>
    </citation>
    <scope>NUCLEOTIDE SEQUENCE</scope>
    <source>
        <strain evidence="1">P2</strain>
    </source>
</reference>
<sequence length="100" mass="11644">MDAIEGCVVHPAIFLNILRTWARRHDEHNAYDTVYQVAAIVLTLGWIILWFSGRQRGLLPQRPHDGRPQIDQRSILNRYFLLGHWDTSDTFDSFTHGDDV</sequence>
<gene>
    <name evidence="1" type="ORF">BDM02DRAFT_3118707</name>
</gene>
<comment type="caution">
    <text evidence="1">The sequence shown here is derived from an EMBL/GenBank/DDBJ whole genome shotgun (WGS) entry which is preliminary data.</text>
</comment>
<protein>
    <submittedName>
        <fullName evidence="1">Uncharacterized protein</fullName>
    </submittedName>
</protein>
<dbReference type="EMBL" id="MU118059">
    <property type="protein sequence ID" value="KAF9646390.1"/>
    <property type="molecule type" value="Genomic_DNA"/>
</dbReference>
<proteinExistence type="predicted"/>